<dbReference type="Pfam" id="PF00027">
    <property type="entry name" value="cNMP_binding"/>
    <property type="match status" value="1"/>
</dbReference>
<name>A0A1M7P5A7_9FLAO</name>
<dbReference type="SUPFAM" id="SSF51206">
    <property type="entry name" value="cAMP-binding domain-like"/>
    <property type="match status" value="1"/>
</dbReference>
<evidence type="ECO:0000259" key="1">
    <source>
        <dbReference type="Pfam" id="PF00027"/>
    </source>
</evidence>
<accession>A0A1M7P5A7</accession>
<evidence type="ECO:0000313" key="3">
    <source>
        <dbReference type="Proteomes" id="UP000184092"/>
    </source>
</evidence>
<dbReference type="Proteomes" id="UP000184092">
    <property type="component" value="Unassembled WGS sequence"/>
</dbReference>
<keyword evidence="2" id="KW-0418">Kinase</keyword>
<dbReference type="InterPro" id="IPR018490">
    <property type="entry name" value="cNMP-bd_dom_sf"/>
</dbReference>
<proteinExistence type="predicted"/>
<organism evidence="2 3">
    <name type="scientific">Flavobacterium xinjiangense</name>
    <dbReference type="NCBI Taxonomy" id="178356"/>
    <lineage>
        <taxon>Bacteria</taxon>
        <taxon>Pseudomonadati</taxon>
        <taxon>Bacteroidota</taxon>
        <taxon>Flavobacteriia</taxon>
        <taxon>Flavobacteriales</taxon>
        <taxon>Flavobacteriaceae</taxon>
        <taxon>Flavobacterium</taxon>
    </lineage>
</organism>
<dbReference type="STRING" id="178356.SAMN05216269_1143"/>
<dbReference type="Gene3D" id="2.60.120.10">
    <property type="entry name" value="Jelly Rolls"/>
    <property type="match status" value="1"/>
</dbReference>
<keyword evidence="2" id="KW-0808">Transferase</keyword>
<dbReference type="CDD" id="cd00038">
    <property type="entry name" value="CAP_ED"/>
    <property type="match status" value="1"/>
</dbReference>
<dbReference type="InterPro" id="IPR000595">
    <property type="entry name" value="cNMP-bd_dom"/>
</dbReference>
<feature type="domain" description="Cyclic nucleotide-binding" evidence="1">
    <location>
        <begin position="61"/>
        <end position="140"/>
    </location>
</feature>
<dbReference type="EMBL" id="FRCL01000014">
    <property type="protein sequence ID" value="SHN11762.1"/>
    <property type="molecule type" value="Genomic_DNA"/>
</dbReference>
<evidence type="ECO:0000313" key="2">
    <source>
        <dbReference type="EMBL" id="SHN11762.1"/>
    </source>
</evidence>
<keyword evidence="3" id="KW-1185">Reference proteome</keyword>
<dbReference type="InterPro" id="IPR014710">
    <property type="entry name" value="RmlC-like_jellyroll"/>
</dbReference>
<dbReference type="GO" id="GO:0016301">
    <property type="term" value="F:kinase activity"/>
    <property type="evidence" value="ECO:0007669"/>
    <property type="project" value="UniProtKB-KW"/>
</dbReference>
<reference evidence="3" key="1">
    <citation type="submission" date="2016-11" db="EMBL/GenBank/DDBJ databases">
        <authorList>
            <person name="Varghese N."/>
            <person name="Submissions S."/>
        </authorList>
    </citation>
    <scope>NUCLEOTIDE SEQUENCE [LARGE SCALE GENOMIC DNA]</scope>
    <source>
        <strain evidence="3">CGMCC 1.2749</strain>
    </source>
</reference>
<dbReference type="AlphaFoldDB" id="A0A1M7P5A7"/>
<gene>
    <name evidence="2" type="ORF">SAMN05216269_1143</name>
</gene>
<sequence length="222" mass="26412">MFVIGSRIYKRVVLNFTTKNRNITTKKYRMKTEILEIYIQSVLPMKIEIAEKIASKFDRFELSKNEFILQENSISEDTYFLESGFVRSYTFDNNGNEVTTNIFSAPCFVNDFLSFFTQKPVKENYQTLSNCIFWKTNLENVQYNFHNIPEFREFSRLLFIINYYKLHDRMLEMVKENATLRYTKLLEKHPNIFQNASLKIIASYLGITDSSLSRIRKEISKI</sequence>
<protein>
    <submittedName>
        <fullName evidence="2">cAMP-binding domain of CRP or a regulatory subunit of cAMP-dependent protein kinases</fullName>
    </submittedName>
</protein>